<dbReference type="RefSeq" id="WP_254577977.1">
    <property type="nucleotide sequence ID" value="NZ_CP100595.1"/>
</dbReference>
<name>A0ABY5E9N6_9BACT</name>
<keyword evidence="2" id="KW-1133">Transmembrane helix</keyword>
<keyword evidence="2" id="KW-0812">Transmembrane</keyword>
<evidence type="ECO:0000256" key="1">
    <source>
        <dbReference type="SAM" id="Coils"/>
    </source>
</evidence>
<feature type="coiled-coil region" evidence="1">
    <location>
        <begin position="69"/>
        <end position="110"/>
    </location>
</feature>
<protein>
    <recommendedName>
        <fullName evidence="5">OmpA-like domain-containing protein</fullName>
    </recommendedName>
</protein>
<evidence type="ECO:0000256" key="2">
    <source>
        <dbReference type="SAM" id="Phobius"/>
    </source>
</evidence>
<proteinExistence type="predicted"/>
<evidence type="ECO:0008006" key="5">
    <source>
        <dbReference type="Google" id="ProtNLM"/>
    </source>
</evidence>
<keyword evidence="4" id="KW-1185">Reference proteome</keyword>
<keyword evidence="1" id="KW-0175">Coiled coil</keyword>
<evidence type="ECO:0000313" key="3">
    <source>
        <dbReference type="EMBL" id="UTJ07803.1"/>
    </source>
</evidence>
<keyword evidence="2" id="KW-0472">Membrane</keyword>
<sequence length="250" mass="28805">MSRKCEDEFNPWPSFVDIFSSVILVMLLFLLVLLVNLGYYAQFKFKVSYTGTITTDELIFNSTPSPLQIEEIVKKKEEQDQEQKKQTQNIQEMKQEIVRLKKIIEERTVKAIEKKEAELESGGVDVADVKDDDNDSKQVLVQSEEYFIITYKGNEIFLDNKIAKDLKAFIADVKKKYNNHKILITAADVQDQASATVAKQISLARSLGTRNLIRKFGYEKKDVRIDLLASTEVKEDINKQNGYLVIRIKR</sequence>
<evidence type="ECO:0000313" key="4">
    <source>
        <dbReference type="Proteomes" id="UP001060012"/>
    </source>
</evidence>
<dbReference type="EMBL" id="CP100595">
    <property type="protein sequence ID" value="UTJ07803.1"/>
    <property type="molecule type" value="Genomic_DNA"/>
</dbReference>
<feature type="transmembrane region" description="Helical" evidence="2">
    <location>
        <begin position="18"/>
        <end position="39"/>
    </location>
</feature>
<organism evidence="3 4">
    <name type="scientific">Arcobacter roscoffensis</name>
    <dbReference type="NCBI Taxonomy" id="2961520"/>
    <lineage>
        <taxon>Bacteria</taxon>
        <taxon>Pseudomonadati</taxon>
        <taxon>Campylobacterota</taxon>
        <taxon>Epsilonproteobacteria</taxon>
        <taxon>Campylobacterales</taxon>
        <taxon>Arcobacteraceae</taxon>
        <taxon>Arcobacter</taxon>
    </lineage>
</organism>
<gene>
    <name evidence="3" type="ORF">NJU99_06815</name>
</gene>
<dbReference type="Proteomes" id="UP001060012">
    <property type="component" value="Chromosome"/>
</dbReference>
<accession>A0ABY5E9N6</accession>
<reference evidence="3" key="1">
    <citation type="submission" date="2022-07" db="EMBL/GenBank/DDBJ databases">
        <title>Arcobacter roscoffensis sp. nov., a marine bacterium isolated from coastal seawater collected from Roscoff, France.</title>
        <authorList>
            <person name="Pascual J."/>
            <person name="Lepeaux C."/>
            <person name="Methner A."/>
            <person name="Overmann J."/>
        </authorList>
    </citation>
    <scope>NUCLEOTIDE SEQUENCE</scope>
    <source>
        <strain evidence="3">ARW1-2F2</strain>
    </source>
</reference>